<organism evidence="1 2">
    <name type="scientific">Mycobacteroides abscessus subsp. bolletii 50594</name>
    <dbReference type="NCBI Taxonomy" id="1303024"/>
    <lineage>
        <taxon>Bacteria</taxon>
        <taxon>Bacillati</taxon>
        <taxon>Actinomycetota</taxon>
        <taxon>Actinomycetes</taxon>
        <taxon>Mycobacteriales</taxon>
        <taxon>Mycobacteriaceae</taxon>
        <taxon>Mycobacteroides</taxon>
        <taxon>Mycobacteroides abscessus</taxon>
    </lineage>
</organism>
<sequence>MRYWHGLGRCDDLDNLTMIRPAHELGVAIRDGVPHDWGNYVYLTSSEEAAQAFTALANGHTVVEVDTTGLVLEPDPDFGTLGLRVRGPVPVRAVTPMNPRELPHARNITKILSPDHTWPGGLPKYTQDGYLQFPQQFLDNGYTNSDFHWLGRWWPIDFLIPGDDARVTALTDDNHMYHMYPENHPDLQGRRRIPHGTLEDAWTATPGYCPPSADLLMSLQIIIKWDQPRARTLTHKPWEW</sequence>
<evidence type="ECO:0000313" key="2">
    <source>
        <dbReference type="Proteomes" id="UP000013961"/>
    </source>
</evidence>
<dbReference type="EMBL" id="CP004376">
    <property type="protein sequence ID" value="AGM31737.1"/>
    <property type="molecule type" value="Genomic_DNA"/>
</dbReference>
<geneLocation type="plasmid" evidence="1 2">
    <name>2</name>
</geneLocation>
<dbReference type="KEGG" id="mabb:MASS_2p0026"/>
<proteinExistence type="predicted"/>
<dbReference type="AlphaFoldDB" id="A0AB33AIZ8"/>
<keyword evidence="1" id="KW-0614">Plasmid</keyword>
<name>A0AB33AIZ8_9MYCO</name>
<dbReference type="Proteomes" id="UP000013961">
    <property type="component" value="Plasmid 2"/>
</dbReference>
<protein>
    <submittedName>
        <fullName evidence="1">Uncharacterized protein</fullName>
    </submittedName>
</protein>
<gene>
    <name evidence="1" type="ORF">MASS_2p0026</name>
</gene>
<accession>A0AB33AIZ8</accession>
<evidence type="ECO:0000313" key="1">
    <source>
        <dbReference type="EMBL" id="AGM31737.1"/>
    </source>
</evidence>
<reference evidence="1 2" key="1">
    <citation type="journal article" date="2013" name="Genome Announc.">
        <title>Complete Genome Sequence of Mycobacterium massiliense Clinical Strain Asan 50594, Belonging to the Type II Genotype.</title>
        <authorList>
            <person name="Kim B.J."/>
            <person name="Kim B.R."/>
            <person name="Hong S.H."/>
            <person name="Seok S.H."/>
            <person name="Kook Y.H."/>
            <person name="Kim B.J."/>
        </authorList>
    </citation>
    <scope>NUCLEOTIDE SEQUENCE [LARGE SCALE GENOMIC DNA]</scope>
    <source>
        <strain evidence="1 2">50594</strain>
    </source>
</reference>